<name>A0AAX2J5A1_KINKI</name>
<gene>
    <name evidence="2" type="ORF">NCTC10529_01718</name>
</gene>
<reference evidence="2 3" key="1">
    <citation type="submission" date="2018-06" db="EMBL/GenBank/DDBJ databases">
        <authorList>
            <consortium name="Pathogen Informatics"/>
            <person name="Doyle S."/>
        </authorList>
    </citation>
    <scope>NUCLEOTIDE SEQUENCE [LARGE SCALE GENOMIC DNA]</scope>
    <source>
        <strain evidence="2 3">NCTC10529</strain>
    </source>
</reference>
<keyword evidence="1" id="KW-0472">Membrane</keyword>
<dbReference type="AlphaFoldDB" id="A0AAX2J5A1"/>
<keyword evidence="1" id="KW-1133">Transmembrane helix</keyword>
<evidence type="ECO:0000313" key="2">
    <source>
        <dbReference type="EMBL" id="SQH25518.1"/>
    </source>
</evidence>
<evidence type="ECO:0000256" key="1">
    <source>
        <dbReference type="SAM" id="Phobius"/>
    </source>
</evidence>
<dbReference type="RefSeq" id="WP_072141383.1">
    <property type="nucleotide sequence ID" value="NZ_CP091518.1"/>
</dbReference>
<dbReference type="Proteomes" id="UP000248598">
    <property type="component" value="Chromosome 1"/>
</dbReference>
<proteinExistence type="predicted"/>
<keyword evidence="1" id="KW-0812">Transmembrane</keyword>
<dbReference type="Pfam" id="PF11346">
    <property type="entry name" value="DUF3149"/>
    <property type="match status" value="1"/>
</dbReference>
<dbReference type="GeneID" id="93262990"/>
<dbReference type="EMBL" id="LS483426">
    <property type="protein sequence ID" value="SQH25518.1"/>
    <property type="molecule type" value="Genomic_DNA"/>
</dbReference>
<dbReference type="GO" id="GO:0005886">
    <property type="term" value="C:plasma membrane"/>
    <property type="evidence" value="ECO:0007669"/>
    <property type="project" value="UniProtKB-SubCell"/>
</dbReference>
<feature type="transmembrane region" description="Helical" evidence="1">
    <location>
        <begin position="12"/>
        <end position="34"/>
    </location>
</feature>
<evidence type="ECO:0000313" key="3">
    <source>
        <dbReference type="Proteomes" id="UP000248598"/>
    </source>
</evidence>
<dbReference type="InterPro" id="IPR021494">
    <property type="entry name" value="DUF3149"/>
</dbReference>
<protein>
    <submittedName>
        <fullName evidence="2">Protein of uncharacterized function (DUF3149)</fullName>
    </submittedName>
</protein>
<sequence>MDVFAQLFKSPVGMMSLATIAFIIVIAVFMFFWVKKQADNDKK</sequence>
<organism evidence="2 3">
    <name type="scientific">Kingella kingae</name>
    <dbReference type="NCBI Taxonomy" id="504"/>
    <lineage>
        <taxon>Bacteria</taxon>
        <taxon>Pseudomonadati</taxon>
        <taxon>Pseudomonadota</taxon>
        <taxon>Betaproteobacteria</taxon>
        <taxon>Neisseriales</taxon>
        <taxon>Neisseriaceae</taxon>
        <taxon>Kingella</taxon>
    </lineage>
</organism>
<accession>A0AAX2J5A1</accession>